<proteinExistence type="predicted"/>
<dbReference type="Proteomes" id="UP000766629">
    <property type="component" value="Unassembled WGS sequence"/>
</dbReference>
<organism evidence="2 3">
    <name type="scientific">Leisingera daeponensis</name>
    <dbReference type="NCBI Taxonomy" id="405746"/>
    <lineage>
        <taxon>Bacteria</taxon>
        <taxon>Pseudomonadati</taxon>
        <taxon>Pseudomonadota</taxon>
        <taxon>Alphaproteobacteria</taxon>
        <taxon>Rhodobacterales</taxon>
        <taxon>Roseobacteraceae</taxon>
        <taxon>Leisingera</taxon>
    </lineage>
</organism>
<evidence type="ECO:0000313" key="3">
    <source>
        <dbReference type="Proteomes" id="UP000766629"/>
    </source>
</evidence>
<sequence>MTRKLFSAVAATLLLSAGTATAQSGLEPAVEADLAVTDWVDHVLGDAFDASHRNLLKSVAHQMAVAGVCDGFNVDNDKASAALAKVAEGHSEEDEDFDAVQAAVLMSLGAYIGFGRAAHAMDPDGFCAHAEEERSGEDAPHLIYAAN</sequence>
<evidence type="ECO:0000256" key="1">
    <source>
        <dbReference type="SAM" id="SignalP"/>
    </source>
</evidence>
<keyword evidence="3" id="KW-1185">Reference proteome</keyword>
<keyword evidence="1" id="KW-0732">Signal</keyword>
<protein>
    <submittedName>
        <fullName evidence="2">Uncharacterized protein</fullName>
    </submittedName>
</protein>
<dbReference type="RefSeq" id="WP_222509826.1">
    <property type="nucleotide sequence ID" value="NZ_JAHVJA010000014.1"/>
</dbReference>
<gene>
    <name evidence="2" type="ORF">KUV26_20820</name>
</gene>
<name>A0ABS7NL16_9RHOB</name>
<feature type="signal peptide" evidence="1">
    <location>
        <begin position="1"/>
        <end position="22"/>
    </location>
</feature>
<accession>A0ABS7NL16</accession>
<comment type="caution">
    <text evidence="2">The sequence shown here is derived from an EMBL/GenBank/DDBJ whole genome shotgun (WGS) entry which is preliminary data.</text>
</comment>
<dbReference type="EMBL" id="JAHVJA010000014">
    <property type="protein sequence ID" value="MBY6141886.1"/>
    <property type="molecule type" value="Genomic_DNA"/>
</dbReference>
<reference evidence="2 3" key="1">
    <citation type="submission" date="2021-06" db="EMBL/GenBank/DDBJ databases">
        <title>50 bacteria genomes isolated from Dapeng, Shenzhen, China.</title>
        <authorList>
            <person name="Zheng W."/>
            <person name="Yu S."/>
            <person name="Huang Y."/>
        </authorList>
    </citation>
    <scope>NUCLEOTIDE SEQUENCE [LARGE SCALE GENOMIC DNA]</scope>
    <source>
        <strain evidence="2 3">DP1N14-2</strain>
    </source>
</reference>
<feature type="chain" id="PRO_5045954667" evidence="1">
    <location>
        <begin position="23"/>
        <end position="147"/>
    </location>
</feature>
<evidence type="ECO:0000313" key="2">
    <source>
        <dbReference type="EMBL" id="MBY6141886.1"/>
    </source>
</evidence>